<name>A0A4Y2B7N7_ARAVE</name>
<dbReference type="Gene3D" id="2.10.25.10">
    <property type="entry name" value="Laminin"/>
    <property type="match status" value="1"/>
</dbReference>
<feature type="domain" description="VWFC" evidence="1">
    <location>
        <begin position="70"/>
        <end position="116"/>
    </location>
</feature>
<dbReference type="SUPFAM" id="SSF57567">
    <property type="entry name" value="Serine protease inhibitors"/>
    <property type="match status" value="1"/>
</dbReference>
<dbReference type="Proteomes" id="UP000499080">
    <property type="component" value="Unassembled WGS sequence"/>
</dbReference>
<gene>
    <name evidence="2" type="primary">HMCT_3</name>
    <name evidence="2" type="ORF">AVEN_142813_1</name>
</gene>
<evidence type="ECO:0000313" key="2">
    <source>
        <dbReference type="EMBL" id="GBL88342.1"/>
    </source>
</evidence>
<reference evidence="2 3" key="1">
    <citation type="journal article" date="2019" name="Sci. Rep.">
        <title>Orb-weaving spider Araneus ventricosus genome elucidates the spidroin gene catalogue.</title>
        <authorList>
            <person name="Kono N."/>
            <person name="Nakamura H."/>
            <person name="Ohtoshi R."/>
            <person name="Moran D.A.P."/>
            <person name="Shinohara A."/>
            <person name="Yoshida Y."/>
            <person name="Fujiwara M."/>
            <person name="Mori M."/>
            <person name="Tomita M."/>
            <person name="Arakawa K."/>
        </authorList>
    </citation>
    <scope>NUCLEOTIDE SEQUENCE [LARGE SCALE GENOMIC DNA]</scope>
</reference>
<sequence length="269" mass="29845">MFFECTSACQKTCENYKTFQESDCDLMPLYTCRCPEGQVMKLGQCVDAVVCETCDALGHIVGDVWKNGPCEQCECMPDLSTRCKVIECPEAPICGEKQTLKKRDQPPDTCCAVYDCVEEVAEVICPETKLQNCSEGQTNVVSHENGCPIYKCECKMELCPPVTQPQLEEGEVTSIEQEGCCPHYRVDCYPEKCSLPPLCGPGFKVSTYEGKCCLKYTCVPKKNVCIYRYKYDVLDGVQVTLPAEESPEAEFEVGGLQCGGSSYLIIADF</sequence>
<evidence type="ECO:0000313" key="3">
    <source>
        <dbReference type="Proteomes" id="UP000499080"/>
    </source>
</evidence>
<dbReference type="EMBL" id="BGPR01082725">
    <property type="protein sequence ID" value="GBL88342.1"/>
    <property type="molecule type" value="Genomic_DNA"/>
</dbReference>
<dbReference type="SMART" id="SM00214">
    <property type="entry name" value="VWC"/>
    <property type="match status" value="1"/>
</dbReference>
<dbReference type="PROSITE" id="PS01208">
    <property type="entry name" value="VWFC_1"/>
    <property type="match status" value="1"/>
</dbReference>
<accession>A0A4Y2B7N7</accession>
<evidence type="ECO:0000259" key="1">
    <source>
        <dbReference type="PROSITE" id="PS01208"/>
    </source>
</evidence>
<dbReference type="AlphaFoldDB" id="A0A4Y2B7N7"/>
<proteinExistence type="predicted"/>
<comment type="caution">
    <text evidence="2">The sequence shown here is derived from an EMBL/GenBank/DDBJ whole genome shotgun (WGS) entry which is preliminary data.</text>
</comment>
<dbReference type="OrthoDB" id="10071893at2759"/>
<protein>
    <submittedName>
        <fullName evidence="2">Hemocytin</fullName>
    </submittedName>
</protein>
<dbReference type="InterPro" id="IPR001007">
    <property type="entry name" value="VWF_dom"/>
</dbReference>
<organism evidence="2 3">
    <name type="scientific">Araneus ventricosus</name>
    <name type="common">Orbweaver spider</name>
    <name type="synonym">Epeira ventricosa</name>
    <dbReference type="NCBI Taxonomy" id="182803"/>
    <lineage>
        <taxon>Eukaryota</taxon>
        <taxon>Metazoa</taxon>
        <taxon>Ecdysozoa</taxon>
        <taxon>Arthropoda</taxon>
        <taxon>Chelicerata</taxon>
        <taxon>Arachnida</taxon>
        <taxon>Araneae</taxon>
        <taxon>Araneomorphae</taxon>
        <taxon>Entelegynae</taxon>
        <taxon>Araneoidea</taxon>
        <taxon>Araneidae</taxon>
        <taxon>Araneus</taxon>
    </lineage>
</organism>
<keyword evidence="3" id="KW-1185">Reference proteome</keyword>
<dbReference type="InterPro" id="IPR036084">
    <property type="entry name" value="Ser_inhib-like_sf"/>
</dbReference>